<dbReference type="InterPro" id="IPR041033">
    <property type="entry name" value="SpaA_PFL_dom_1"/>
</dbReference>
<keyword evidence="4 6" id="KW-0732">Signal</keyword>
<organism evidence="8 9">
    <name type="scientific">Gemella sanguinis</name>
    <dbReference type="NCBI Taxonomy" id="84135"/>
    <lineage>
        <taxon>Bacteria</taxon>
        <taxon>Bacillati</taxon>
        <taxon>Bacillota</taxon>
        <taxon>Bacilli</taxon>
        <taxon>Bacillales</taxon>
        <taxon>Gemellaceae</taxon>
        <taxon>Gemella</taxon>
    </lineage>
</organism>
<dbReference type="Gene3D" id="2.60.40.1140">
    <property type="entry name" value="Collagen-binding surface protein Cna, B-type domain"/>
    <property type="match status" value="4"/>
</dbReference>
<gene>
    <name evidence="8" type="ORF">CJ218_06815</name>
</gene>
<feature type="domain" description="Gram-positive cocci surface proteins LPxTG" evidence="7">
    <location>
        <begin position="890"/>
        <end position="921"/>
    </location>
</feature>
<dbReference type="PROSITE" id="PS50847">
    <property type="entry name" value="GRAM_POS_ANCHORING"/>
    <property type="match status" value="1"/>
</dbReference>
<evidence type="ECO:0000256" key="6">
    <source>
        <dbReference type="SAM" id="SignalP"/>
    </source>
</evidence>
<dbReference type="SUPFAM" id="SSF49478">
    <property type="entry name" value="Cna protein B-type domain"/>
    <property type="match status" value="4"/>
</dbReference>
<dbReference type="OrthoDB" id="2176912at2"/>
<protein>
    <recommendedName>
        <fullName evidence="7">Gram-positive cocci surface proteins LPxTG domain-containing protein</fullName>
    </recommendedName>
</protein>
<proteinExistence type="predicted"/>
<dbReference type="Pfam" id="PF17961">
    <property type="entry name" value="Big_8"/>
    <property type="match status" value="1"/>
</dbReference>
<evidence type="ECO:0000259" key="7">
    <source>
        <dbReference type="PROSITE" id="PS50847"/>
    </source>
</evidence>
<evidence type="ECO:0000256" key="3">
    <source>
        <dbReference type="ARBA" id="ARBA00022525"/>
    </source>
</evidence>
<dbReference type="AlphaFoldDB" id="A0A2N6SDW3"/>
<dbReference type="Proteomes" id="UP000235670">
    <property type="component" value="Unassembled WGS sequence"/>
</dbReference>
<evidence type="ECO:0000256" key="2">
    <source>
        <dbReference type="ARBA" id="ARBA00022512"/>
    </source>
</evidence>
<comment type="caution">
    <text evidence="8">The sequence shown here is derived from an EMBL/GenBank/DDBJ whole genome shotgun (WGS) entry which is preliminary data.</text>
</comment>
<accession>A0A2N6SDW3</accession>
<feature type="signal peptide" evidence="6">
    <location>
        <begin position="1"/>
        <end position="32"/>
    </location>
</feature>
<evidence type="ECO:0000256" key="4">
    <source>
        <dbReference type="ARBA" id="ARBA00022729"/>
    </source>
</evidence>
<dbReference type="Gene3D" id="2.60.40.740">
    <property type="match status" value="1"/>
</dbReference>
<dbReference type="InterPro" id="IPR019931">
    <property type="entry name" value="LPXTG_anchor"/>
</dbReference>
<sequence length="921" mass="101500">MKKAVFKFLGVLLFVICAVTGLSFFDQGKAKAAESTEKKIDVSNVRVEKNEGGKVDHALAPWETFKVSADFRIPNPSKVKQGDTSTIGIPDQFQFGSTYADKNRTFNIVDKNNTSEVVANAAVDMKKKNLVFTYTDYPSKHAEVIGDFFFYGRVDHEKVSGEKDLDFNLTVDGKKVEGDKLKYKGAPVQPKVGIKKEGWQRESKSSDLRYKIKVNADGKHMKNVVVTDNLAFSDGTIDPSSVKVEYGTFTYTPTDGVYRLDNYPATAKPLPETDYKVTFNEDNRGFTVKFLRDILPSDNIRIMYDVALGKTPPNGTLYHNNSKLEGEVVTEGSNDDGGKVDKPNKVSLTSESWIKTLTPGGEAEGKKYSLSILKQDSVTNAPLEGAKFNVYASDKDGSKFGSSITTLTTNKKGEASVGDLVNDYYLLEEIAAPTGYSLPDKAVKLLINAKKQTEAKENGVAADAVYKITNKKIDEKVNVVGTKTWVDNNDKDLNRPEKIVVKLLADGSEVASKEITAANDWKYSFDNLPKYKDGKEIIYTISEVGVEGYTPEITGYNIKNTYNPTLTNITVEKKWDDNNNNDGIRPSSIDVQLLANGEKLGGIVTLNAANAWKHLFDNLPTKLNKKEVVYSVSEVNVPKGYTVENSGLKDGKIVLTNKHNPVEKEVSVEKKWNDENNNDGIQPTEVTVQLFAGDKAVGAPVKLNKENNWKHVFSNLKAKAEGKDIEYTVKEVDVPEGYTVTVEGKNNIVITNTHVPALTELSVIKLWEDENNKDSSRPASITVQLFANDKPQGDVVVLNEENSWKHTFANLKAKVNGEIVNYEVREIDVPSGYTVTTTVGENGEVVLTNTHKPILPPPPVVEIPPKPWTPTPPPAPQLPPKKVEVKSKQLAKTGVENDMSAMLVSTILLGAAAVLRRKKTN</sequence>
<keyword evidence="5" id="KW-0572">Peptidoglycan-anchor</keyword>
<dbReference type="Gene3D" id="2.60.40.10">
    <property type="entry name" value="Immunoglobulins"/>
    <property type="match status" value="1"/>
</dbReference>
<dbReference type="CDD" id="cd00222">
    <property type="entry name" value="CollagenBindB"/>
    <property type="match status" value="4"/>
</dbReference>
<evidence type="ECO:0000313" key="9">
    <source>
        <dbReference type="Proteomes" id="UP000235670"/>
    </source>
</evidence>
<dbReference type="SUPFAM" id="SSF49401">
    <property type="entry name" value="Bacterial adhesins"/>
    <property type="match status" value="2"/>
</dbReference>
<dbReference type="STRING" id="84135.GCA_001052115_01000"/>
<evidence type="ECO:0000313" key="8">
    <source>
        <dbReference type="EMBL" id="PMC52106.1"/>
    </source>
</evidence>
<evidence type="ECO:0000256" key="1">
    <source>
        <dbReference type="ARBA" id="ARBA00004168"/>
    </source>
</evidence>
<dbReference type="InterPro" id="IPR011252">
    <property type="entry name" value="Fibrogen-bd_dom1"/>
</dbReference>
<dbReference type="GO" id="GO:0005518">
    <property type="term" value="F:collagen binding"/>
    <property type="evidence" value="ECO:0007669"/>
    <property type="project" value="InterPro"/>
</dbReference>
<evidence type="ECO:0000256" key="5">
    <source>
        <dbReference type="ARBA" id="ARBA00023088"/>
    </source>
</evidence>
<dbReference type="Pfam" id="PF17802">
    <property type="entry name" value="SpaA"/>
    <property type="match status" value="1"/>
</dbReference>
<feature type="chain" id="PRO_5014704838" description="Gram-positive cocci surface proteins LPxTG domain-containing protein" evidence="6">
    <location>
        <begin position="33"/>
        <end position="921"/>
    </location>
</feature>
<dbReference type="InterPro" id="IPR041171">
    <property type="entry name" value="SDR_Ig"/>
</dbReference>
<dbReference type="Pfam" id="PF05737">
    <property type="entry name" value="Collagen_bind"/>
    <property type="match status" value="1"/>
</dbReference>
<dbReference type="InterPro" id="IPR008456">
    <property type="entry name" value="Collagen-bd_dom"/>
</dbReference>
<dbReference type="InterPro" id="IPR008966">
    <property type="entry name" value="Adhesion_dom_sf"/>
</dbReference>
<reference evidence="8 9" key="1">
    <citation type="submission" date="2017-09" db="EMBL/GenBank/DDBJ databases">
        <title>Bacterial strain isolated from the female urinary microbiota.</title>
        <authorList>
            <person name="Thomas-White K."/>
            <person name="Kumar N."/>
            <person name="Forster S."/>
            <person name="Putonti C."/>
            <person name="Lawley T."/>
            <person name="Wolfe A.J."/>
        </authorList>
    </citation>
    <scope>NUCLEOTIDE SEQUENCE [LARGE SCALE GENOMIC DNA]</scope>
    <source>
        <strain evidence="8 9">UMB0186</strain>
    </source>
</reference>
<comment type="subcellular location">
    <subcellularLocation>
        <location evidence="1">Secreted</location>
        <location evidence="1">Cell wall</location>
        <topology evidence="1">Peptidoglycan-anchor</topology>
    </subcellularLocation>
</comment>
<dbReference type="Pfam" id="PF05738">
    <property type="entry name" value="Cna_B"/>
    <property type="match status" value="4"/>
</dbReference>
<dbReference type="InterPro" id="IPR008454">
    <property type="entry name" value="Collagen-bd_Cna-like_B-typ_dom"/>
</dbReference>
<name>A0A2N6SDW3_9BACL</name>
<dbReference type="InterPro" id="IPR013783">
    <property type="entry name" value="Ig-like_fold"/>
</dbReference>
<dbReference type="NCBIfam" id="TIGR01167">
    <property type="entry name" value="LPXTG_anchor"/>
    <property type="match status" value="1"/>
</dbReference>
<dbReference type="RefSeq" id="WP_102190081.1">
    <property type="nucleotide sequence ID" value="NZ_PNGT01000007.1"/>
</dbReference>
<dbReference type="EMBL" id="PNGT01000007">
    <property type="protein sequence ID" value="PMC52106.1"/>
    <property type="molecule type" value="Genomic_DNA"/>
</dbReference>
<keyword evidence="3" id="KW-0964">Secreted</keyword>
<dbReference type="GO" id="GO:0007155">
    <property type="term" value="P:cell adhesion"/>
    <property type="evidence" value="ECO:0007669"/>
    <property type="project" value="InterPro"/>
</dbReference>
<keyword evidence="2" id="KW-0134">Cell wall</keyword>
<dbReference type="Gene3D" id="2.60.40.1280">
    <property type="match status" value="1"/>
</dbReference>